<keyword evidence="5 11" id="KW-0812">Transmembrane</keyword>
<dbReference type="eggNOG" id="COG0636">
    <property type="taxonomic scope" value="Bacteria"/>
</dbReference>
<feature type="transmembrane region" description="Helical" evidence="11">
    <location>
        <begin position="35"/>
        <end position="56"/>
    </location>
</feature>
<keyword evidence="6 11" id="KW-1133">Transmembrane helix</keyword>
<feature type="transmembrane region" description="Helical" evidence="11">
    <location>
        <begin position="76"/>
        <end position="109"/>
    </location>
</feature>
<sequence>MAYVISLMFLVISTVWAGFYFSKNPEKARLFAKKVFAGNIALFVAILVFAVIGLFPTNVFAEGTTQAAVTDTNNNLGLGLVGAALATGLAAIGAGVGVGMVGAASVGAISEKPELLGKTLIYVGLAEGIAIYGLIVTIMILGRI</sequence>
<dbReference type="HOGENOM" id="CLU_148047_3_0_0"/>
<evidence type="ECO:0000256" key="11">
    <source>
        <dbReference type="SAM" id="Phobius"/>
    </source>
</evidence>
<name>H2J5M0_MARPK</name>
<dbReference type="Pfam" id="PF00137">
    <property type="entry name" value="ATP-synt_C"/>
    <property type="match status" value="1"/>
</dbReference>
<evidence type="ECO:0000313" key="14">
    <source>
        <dbReference type="Proteomes" id="UP000007161"/>
    </source>
</evidence>
<dbReference type="GO" id="GO:0015078">
    <property type="term" value="F:proton transmembrane transporter activity"/>
    <property type="evidence" value="ECO:0007669"/>
    <property type="project" value="InterPro"/>
</dbReference>
<evidence type="ECO:0000256" key="7">
    <source>
        <dbReference type="ARBA" id="ARBA00023065"/>
    </source>
</evidence>
<gene>
    <name evidence="13" type="ordered locus">Marpi_0565</name>
</gene>
<feature type="transmembrane region" description="Helical" evidence="11">
    <location>
        <begin position="121"/>
        <end position="141"/>
    </location>
</feature>
<keyword evidence="7" id="KW-0406">Ion transport</keyword>
<feature type="domain" description="V-ATPase proteolipid subunit C-like" evidence="12">
    <location>
        <begin position="81"/>
        <end position="140"/>
    </location>
</feature>
<dbReference type="InterPro" id="IPR002379">
    <property type="entry name" value="ATPase_proteolipid_c-like_dom"/>
</dbReference>
<evidence type="ECO:0000313" key="13">
    <source>
        <dbReference type="EMBL" id="AEX85006.1"/>
    </source>
</evidence>
<organism evidence="13 14">
    <name type="scientific">Marinitoga piezophila (strain DSM 14283 / JCM 11233 / KA3)</name>
    <dbReference type="NCBI Taxonomy" id="443254"/>
    <lineage>
        <taxon>Bacteria</taxon>
        <taxon>Thermotogati</taxon>
        <taxon>Thermotogota</taxon>
        <taxon>Thermotogae</taxon>
        <taxon>Petrotogales</taxon>
        <taxon>Petrotogaceae</taxon>
        <taxon>Marinitoga</taxon>
    </lineage>
</organism>
<evidence type="ECO:0000256" key="5">
    <source>
        <dbReference type="ARBA" id="ARBA00022692"/>
    </source>
</evidence>
<reference evidence="13 14" key="1">
    <citation type="journal article" date="2012" name="J. Bacteriol.">
        <title>Complete Genome Sequence of the Thermophilic, Piezophilic, Heterotrophic Bacterium Marinitoga piezophila KA3.</title>
        <authorList>
            <person name="Lucas S."/>
            <person name="Han J."/>
            <person name="Lapidus A."/>
            <person name="Cheng J.F."/>
            <person name="Goodwin L.A."/>
            <person name="Pitluck S."/>
            <person name="Peters L."/>
            <person name="Mikhailova N."/>
            <person name="Teshima H."/>
            <person name="Detter J.C."/>
            <person name="Han C."/>
            <person name="Tapia R."/>
            <person name="Land M."/>
            <person name="Hauser L."/>
            <person name="Kyrpides N.C."/>
            <person name="Ivanova N."/>
            <person name="Pagani I."/>
            <person name="Vannier P."/>
            <person name="Oger P."/>
            <person name="Bartlett D.H."/>
            <person name="Noll K.M."/>
            <person name="Woyke T."/>
            <person name="Jebbar M."/>
        </authorList>
    </citation>
    <scope>NUCLEOTIDE SEQUENCE [LARGE SCALE GENOMIC DNA]</scope>
    <source>
        <strain evidence="14">DSM 14283 / JCM 11233 / KA3</strain>
    </source>
</reference>
<evidence type="ECO:0000256" key="10">
    <source>
        <dbReference type="ARBA" id="ARBA00032887"/>
    </source>
</evidence>
<dbReference type="PANTHER" id="PTHR10263">
    <property type="entry name" value="V-TYPE PROTON ATPASE PROTEOLIPID SUBUNIT"/>
    <property type="match status" value="1"/>
</dbReference>
<comment type="subcellular location">
    <subcellularLocation>
        <location evidence="1">Membrane</location>
        <topology evidence="1">Multi-pass membrane protein</topology>
    </subcellularLocation>
</comment>
<accession>H2J5M0</accession>
<feature type="transmembrane region" description="Helical" evidence="11">
    <location>
        <begin position="6"/>
        <end position="23"/>
    </location>
</feature>
<dbReference type="RefSeq" id="WP_014296078.1">
    <property type="nucleotide sequence ID" value="NC_016751.1"/>
</dbReference>
<dbReference type="InterPro" id="IPR035921">
    <property type="entry name" value="F/V-ATP_Csub_sf"/>
</dbReference>
<evidence type="ECO:0000256" key="3">
    <source>
        <dbReference type="ARBA" id="ARBA00007296"/>
    </source>
</evidence>
<dbReference type="AlphaFoldDB" id="H2J5M0"/>
<dbReference type="SUPFAM" id="SSF81333">
    <property type="entry name" value="F1F0 ATP synthase subunit C"/>
    <property type="match status" value="1"/>
</dbReference>
<protein>
    <recommendedName>
        <fullName evidence="9">ATP synthase F(0) sector subunit c</fullName>
    </recommendedName>
    <alternativeName>
        <fullName evidence="10">F-type ATPase subunit c</fullName>
    </alternativeName>
</protein>
<keyword evidence="8 11" id="KW-0472">Membrane</keyword>
<dbReference type="CDD" id="cd18120">
    <property type="entry name" value="ATP-synt_Vo_Ao_c"/>
    <property type="match status" value="1"/>
</dbReference>
<dbReference type="GO" id="GO:0015986">
    <property type="term" value="P:proton motive force-driven ATP synthesis"/>
    <property type="evidence" value="ECO:0007669"/>
    <property type="project" value="InterPro"/>
</dbReference>
<dbReference type="GO" id="GO:0033177">
    <property type="term" value="C:proton-transporting two-sector ATPase complex, proton-transporting domain"/>
    <property type="evidence" value="ECO:0007669"/>
    <property type="project" value="InterPro"/>
</dbReference>
<evidence type="ECO:0000259" key="12">
    <source>
        <dbReference type="Pfam" id="PF00137"/>
    </source>
</evidence>
<comment type="similarity">
    <text evidence="3">Belongs to the V-ATPase proteolipid subunit family.</text>
</comment>
<reference evidence="14" key="2">
    <citation type="submission" date="2012-01" db="EMBL/GenBank/DDBJ databases">
        <title>Complete sequence of chromosome of Marinitoga piezophila KA3.</title>
        <authorList>
            <person name="Lucas S."/>
            <person name="Han J."/>
            <person name="Lapidus A."/>
            <person name="Cheng J.-F."/>
            <person name="Goodwin L."/>
            <person name="Pitluck S."/>
            <person name="Peters L."/>
            <person name="Mikhailova N."/>
            <person name="Teshima H."/>
            <person name="Detter J.C."/>
            <person name="Han C."/>
            <person name="Tapia R."/>
            <person name="Land M."/>
            <person name="Hauser L."/>
            <person name="Kyrpides N."/>
            <person name="Ivanova N."/>
            <person name="Pagani I."/>
            <person name="Jebbar M."/>
            <person name="Vannier P."/>
            <person name="Oger P."/>
            <person name="Cario A."/>
            <person name="Bartlett D."/>
            <person name="Noll K.M."/>
            <person name="Woyke T."/>
        </authorList>
    </citation>
    <scope>NUCLEOTIDE SEQUENCE [LARGE SCALE GENOMIC DNA]</scope>
    <source>
        <strain evidence="14">DSM 14283 / JCM 11233 / KA3</strain>
    </source>
</reference>
<dbReference type="Proteomes" id="UP000007161">
    <property type="component" value="Chromosome"/>
</dbReference>
<evidence type="ECO:0000256" key="8">
    <source>
        <dbReference type="ARBA" id="ARBA00023136"/>
    </source>
</evidence>
<dbReference type="STRING" id="443254.Marpi_0565"/>
<dbReference type="OrthoDB" id="5771683at2"/>
<keyword evidence="4" id="KW-0813">Transport</keyword>
<evidence type="ECO:0000256" key="6">
    <source>
        <dbReference type="ARBA" id="ARBA00022989"/>
    </source>
</evidence>
<dbReference type="Gene3D" id="1.20.120.610">
    <property type="entry name" value="lithium bound rotor ring of v- atpase"/>
    <property type="match status" value="1"/>
</dbReference>
<dbReference type="KEGG" id="mpz:Marpi_0565"/>
<evidence type="ECO:0000256" key="9">
    <source>
        <dbReference type="ARBA" id="ARBA00032200"/>
    </source>
</evidence>
<dbReference type="PRINTS" id="PR00124">
    <property type="entry name" value="ATPASEC"/>
</dbReference>
<evidence type="ECO:0000256" key="2">
    <source>
        <dbReference type="ARBA" id="ARBA00006704"/>
    </source>
</evidence>
<proteinExistence type="inferred from homology"/>
<dbReference type="GO" id="GO:0045259">
    <property type="term" value="C:proton-transporting ATP synthase complex"/>
    <property type="evidence" value="ECO:0007669"/>
    <property type="project" value="InterPro"/>
</dbReference>
<evidence type="ECO:0000256" key="4">
    <source>
        <dbReference type="ARBA" id="ARBA00022448"/>
    </source>
</evidence>
<comment type="similarity">
    <text evidence="2">Belongs to the ATPase C chain family.</text>
</comment>
<dbReference type="InterPro" id="IPR000454">
    <property type="entry name" value="ATP_synth_F0_csu"/>
</dbReference>
<dbReference type="EMBL" id="CP003257">
    <property type="protein sequence ID" value="AEX85006.1"/>
    <property type="molecule type" value="Genomic_DNA"/>
</dbReference>
<evidence type="ECO:0000256" key="1">
    <source>
        <dbReference type="ARBA" id="ARBA00004141"/>
    </source>
</evidence>
<keyword evidence="14" id="KW-1185">Reference proteome</keyword>